<comment type="caution">
    <text evidence="1">The sequence shown here is derived from an EMBL/GenBank/DDBJ whole genome shotgun (WGS) entry which is preliminary data.</text>
</comment>
<accession>A0ACC1J8J9</accession>
<name>A0ACC1J8J9_9FUNG</name>
<evidence type="ECO:0000313" key="1">
    <source>
        <dbReference type="EMBL" id="KAJ1941615.1"/>
    </source>
</evidence>
<protein>
    <submittedName>
        <fullName evidence="1">Uncharacterized protein</fullName>
    </submittedName>
</protein>
<keyword evidence="2" id="KW-1185">Reference proteome</keyword>
<proteinExistence type="predicted"/>
<dbReference type="Proteomes" id="UP001150603">
    <property type="component" value="Unassembled WGS sequence"/>
</dbReference>
<evidence type="ECO:0000313" key="2">
    <source>
        <dbReference type="Proteomes" id="UP001150603"/>
    </source>
</evidence>
<organism evidence="1 2">
    <name type="scientific">Linderina macrospora</name>
    <dbReference type="NCBI Taxonomy" id="4868"/>
    <lineage>
        <taxon>Eukaryota</taxon>
        <taxon>Fungi</taxon>
        <taxon>Fungi incertae sedis</taxon>
        <taxon>Zoopagomycota</taxon>
        <taxon>Kickxellomycotina</taxon>
        <taxon>Kickxellomycetes</taxon>
        <taxon>Kickxellales</taxon>
        <taxon>Kickxellaceae</taxon>
        <taxon>Linderina</taxon>
    </lineage>
</organism>
<sequence length="217" mass="24088">MYSGVSPRDSCCLVDRRFDVVRTFDSLFKNMPIRIVQGTGQGEEAEGGLFSGDIQGIIVHEACLDILTAELNRQRVPWTYRGITTNACLQPAVMDLDFTAPGFAPHETEVVARKFKELGFYDASNLWLLANPSTLPSAESLISPDLTYLATATQQQSALLDLPSEILDNIMQFLDEPSLISMFFTCKRAGAERTFWRRMCVATYKYVGTADVVPGVD</sequence>
<dbReference type="EMBL" id="JANBPW010002209">
    <property type="protein sequence ID" value="KAJ1941615.1"/>
    <property type="molecule type" value="Genomic_DNA"/>
</dbReference>
<gene>
    <name evidence="1" type="ORF">FBU59_003451</name>
</gene>
<reference evidence="1" key="1">
    <citation type="submission" date="2022-07" db="EMBL/GenBank/DDBJ databases">
        <title>Phylogenomic reconstructions and comparative analyses of Kickxellomycotina fungi.</title>
        <authorList>
            <person name="Reynolds N.K."/>
            <person name="Stajich J.E."/>
            <person name="Barry K."/>
            <person name="Grigoriev I.V."/>
            <person name="Crous P."/>
            <person name="Smith M.E."/>
        </authorList>
    </citation>
    <scope>NUCLEOTIDE SEQUENCE</scope>
    <source>
        <strain evidence="1">NRRL 5244</strain>
    </source>
</reference>
<feature type="non-terminal residue" evidence="1">
    <location>
        <position position="217"/>
    </location>
</feature>